<dbReference type="STRING" id="6832.A0A553PSB8"/>
<evidence type="ECO:0000256" key="2">
    <source>
        <dbReference type="ARBA" id="ARBA00006966"/>
    </source>
</evidence>
<protein>
    <recommendedName>
        <fullName evidence="5">Aromatic amino acid beta-eliminating lyase/threonine aldolase domain-containing protein</fullName>
    </recommendedName>
</protein>
<dbReference type="GO" id="GO:0006545">
    <property type="term" value="P:glycine biosynthetic process"/>
    <property type="evidence" value="ECO:0007669"/>
    <property type="project" value="TreeGrafter"/>
</dbReference>
<reference evidence="6 7" key="1">
    <citation type="journal article" date="2018" name="Nat. Ecol. Evol.">
        <title>Genomic signatures of mitonuclear coevolution across populations of Tigriopus californicus.</title>
        <authorList>
            <person name="Barreto F.S."/>
            <person name="Watson E.T."/>
            <person name="Lima T.G."/>
            <person name="Willett C.S."/>
            <person name="Edmands S."/>
            <person name="Li W."/>
            <person name="Burton R.S."/>
        </authorList>
    </citation>
    <scope>NUCLEOTIDE SEQUENCE [LARGE SCALE GENOMIC DNA]</scope>
    <source>
        <strain evidence="6 7">San Diego</strain>
    </source>
</reference>
<dbReference type="SUPFAM" id="SSF53383">
    <property type="entry name" value="PLP-dependent transferases"/>
    <property type="match status" value="2"/>
</dbReference>
<organism evidence="6 7">
    <name type="scientific">Tigriopus californicus</name>
    <name type="common">Marine copepod</name>
    <dbReference type="NCBI Taxonomy" id="6832"/>
    <lineage>
        <taxon>Eukaryota</taxon>
        <taxon>Metazoa</taxon>
        <taxon>Ecdysozoa</taxon>
        <taxon>Arthropoda</taxon>
        <taxon>Crustacea</taxon>
        <taxon>Multicrustacea</taxon>
        <taxon>Hexanauplia</taxon>
        <taxon>Copepoda</taxon>
        <taxon>Harpacticoida</taxon>
        <taxon>Harpacticidae</taxon>
        <taxon>Tigriopus</taxon>
    </lineage>
</organism>
<dbReference type="InterPro" id="IPR015422">
    <property type="entry name" value="PyrdxlP-dep_Trfase_small"/>
</dbReference>
<comment type="cofactor">
    <cofactor evidence="1">
        <name>pyridoxal 5'-phosphate</name>
        <dbReference type="ChEBI" id="CHEBI:597326"/>
    </cofactor>
</comment>
<evidence type="ECO:0000256" key="3">
    <source>
        <dbReference type="ARBA" id="ARBA00022898"/>
    </source>
</evidence>
<accession>A0A553PSB8</accession>
<sequence>MESETLTIDMRSDTVTKPCPAMRKVMSEALVGDAVLGDDLTTLELEAKCAGMLGKEAGLFVPSGTLGNFLSVMAHCWGRGLEIMVGDKSHIYIYEQGNVAQFGGVHSRTLTNLPDGTFSTGELRAKIRPDDQLEPQTALICIENTHNKCGGKVLPLTWIREVGQICKDAGLPLHCDGARLFNASIVMGIPVKDLVKDCDSVSLCLSKGLGAPIGSVIVGSEDFIKRAHRLRKAVGGGMRQIVTMESETLTIDMRSDTVTKPCPTMRKVMSEALVGDAVFGDDLTTLELEAKCARMLGKEAGLFVPSGTMGNFLSVMSHCWGRGLEILVGDKSHIYIYEQGNVAQFGGVHSRALTNLPDGTFSTEELKAKIRPDDPHEPQTALICIENTHNKCGGKVVPLTWIRDVGQICRDAGLPLHCDGARLFNASVAMGISVKDLVKDCDSVSICLSKGLGAPIGSVIVGSAAFIQRAHRLRKAVGGGMRQSGIIASAGIYALDKNIERLSLDHQRARKIGAVFNEYGKGRFEVHEDGANSNLLFITINKNVYSSSELEERLKLVTSEERKSLGHAISILGIPFTPTQLRLSFHLDIKEEMMIRIEDKIKYVLQE</sequence>
<dbReference type="GO" id="GO:0008732">
    <property type="term" value="F:L-allo-threonine aldolase activity"/>
    <property type="evidence" value="ECO:0007669"/>
    <property type="project" value="TreeGrafter"/>
</dbReference>
<evidence type="ECO:0000313" key="7">
    <source>
        <dbReference type="Proteomes" id="UP000318571"/>
    </source>
</evidence>
<feature type="domain" description="Aromatic amino acid beta-eliminating lyase/threonine aldolase" evidence="5">
    <location>
        <begin position="252"/>
        <end position="537"/>
    </location>
</feature>
<evidence type="ECO:0000313" key="6">
    <source>
        <dbReference type="EMBL" id="TRY80568.1"/>
    </source>
</evidence>
<dbReference type="PANTHER" id="PTHR48097">
    <property type="entry name" value="L-THREONINE ALDOLASE-RELATED"/>
    <property type="match status" value="1"/>
</dbReference>
<comment type="similarity">
    <text evidence="2">Belongs to the threonine aldolase family.</text>
</comment>
<dbReference type="GO" id="GO:0005829">
    <property type="term" value="C:cytosol"/>
    <property type="evidence" value="ECO:0007669"/>
    <property type="project" value="TreeGrafter"/>
</dbReference>
<dbReference type="GO" id="GO:0006567">
    <property type="term" value="P:L-threonine catabolic process"/>
    <property type="evidence" value="ECO:0007669"/>
    <property type="project" value="TreeGrafter"/>
</dbReference>
<dbReference type="FunFam" id="3.40.640.10:FF:000030">
    <property type="entry name" value="Low-specificity L-threonine aldolase"/>
    <property type="match status" value="2"/>
</dbReference>
<proteinExistence type="inferred from homology"/>
<dbReference type="InterPro" id="IPR001597">
    <property type="entry name" value="ArAA_b-elim_lyase/Thr_aldolase"/>
</dbReference>
<dbReference type="CDD" id="cd06502">
    <property type="entry name" value="TA_like"/>
    <property type="match status" value="1"/>
</dbReference>
<dbReference type="InterPro" id="IPR023603">
    <property type="entry name" value="Low_specificity_L-TA-like"/>
</dbReference>
<evidence type="ECO:0000256" key="4">
    <source>
        <dbReference type="ARBA" id="ARBA00023239"/>
    </source>
</evidence>
<feature type="domain" description="Aromatic amino acid beta-eliminating lyase/threonine aldolase" evidence="5">
    <location>
        <begin position="9"/>
        <end position="241"/>
    </location>
</feature>
<gene>
    <name evidence="6" type="ORF">TCAL_04559</name>
</gene>
<comment type="caution">
    <text evidence="6">The sequence shown here is derived from an EMBL/GenBank/DDBJ whole genome shotgun (WGS) entry which is preliminary data.</text>
</comment>
<dbReference type="Proteomes" id="UP000318571">
    <property type="component" value="Chromosome 12"/>
</dbReference>
<dbReference type="Gene3D" id="3.90.1150.10">
    <property type="entry name" value="Aspartate Aminotransferase, domain 1"/>
    <property type="match status" value="1"/>
</dbReference>
<dbReference type="InterPro" id="IPR015424">
    <property type="entry name" value="PyrdxlP-dep_Trfase"/>
</dbReference>
<evidence type="ECO:0000259" key="5">
    <source>
        <dbReference type="Pfam" id="PF01212"/>
    </source>
</evidence>
<name>A0A553PSB8_TIGCA</name>
<dbReference type="InterPro" id="IPR015421">
    <property type="entry name" value="PyrdxlP-dep_Trfase_major"/>
</dbReference>
<evidence type="ECO:0000256" key="1">
    <source>
        <dbReference type="ARBA" id="ARBA00001933"/>
    </source>
</evidence>
<dbReference type="Gene3D" id="3.40.640.10">
    <property type="entry name" value="Type I PLP-dependent aspartate aminotransferase-like (Major domain)"/>
    <property type="match status" value="2"/>
</dbReference>
<dbReference type="EMBL" id="VCGU01000001">
    <property type="protein sequence ID" value="TRY80568.1"/>
    <property type="molecule type" value="Genomic_DNA"/>
</dbReference>
<dbReference type="NCBIfam" id="NF041359">
    <property type="entry name" value="GntG_guanitoxin"/>
    <property type="match status" value="2"/>
</dbReference>
<dbReference type="Pfam" id="PF01212">
    <property type="entry name" value="Beta_elim_lyase"/>
    <property type="match status" value="2"/>
</dbReference>
<dbReference type="AlphaFoldDB" id="A0A553PSB8"/>
<dbReference type="PANTHER" id="PTHR48097:SF9">
    <property type="entry name" value="L-THREONINE ALDOLASE"/>
    <property type="match status" value="1"/>
</dbReference>
<keyword evidence="7" id="KW-1185">Reference proteome</keyword>
<keyword evidence="3" id="KW-0663">Pyridoxal phosphate</keyword>
<keyword evidence="4" id="KW-0456">Lyase</keyword>